<dbReference type="PANTHER" id="PTHR13183">
    <property type="entry name" value="AXONEMAL INNER ARM DYNEIN LIGHT CHAIN 28"/>
    <property type="match status" value="1"/>
</dbReference>
<protein>
    <submittedName>
        <fullName evidence="7">Uncharacterized protein</fullName>
    </submittedName>
</protein>
<dbReference type="OrthoDB" id="6622811at2759"/>
<dbReference type="GO" id="GO:0030286">
    <property type="term" value="C:dynein complex"/>
    <property type="evidence" value="ECO:0007669"/>
    <property type="project" value="UniProtKB-KW"/>
</dbReference>
<dbReference type="RefSeq" id="XP_014252862.1">
    <property type="nucleotide sequence ID" value="XM_014397376.2"/>
</dbReference>
<evidence type="ECO:0000256" key="6">
    <source>
        <dbReference type="SAM" id="MobiDB-lite"/>
    </source>
</evidence>
<evidence type="ECO:0000313" key="7">
    <source>
        <dbReference type="EnsemblMetazoa" id="XP_014252862.1"/>
    </source>
</evidence>
<dbReference type="GO" id="GO:0045504">
    <property type="term" value="F:dynein heavy chain binding"/>
    <property type="evidence" value="ECO:0007669"/>
    <property type="project" value="TreeGrafter"/>
</dbReference>
<dbReference type="GO" id="GO:0097546">
    <property type="term" value="C:ciliary base"/>
    <property type="evidence" value="ECO:0007669"/>
    <property type="project" value="TreeGrafter"/>
</dbReference>
<dbReference type="InterPro" id="IPR019347">
    <property type="entry name" value="Axonemal_dynein_light_chain"/>
</dbReference>
<dbReference type="EnsemblMetazoa" id="XM_014397376.2">
    <property type="protein sequence ID" value="XP_014252862.1"/>
    <property type="gene ID" value="LOC106668526"/>
</dbReference>
<keyword evidence="1" id="KW-0243">Dynein</keyword>
<dbReference type="Pfam" id="PF10211">
    <property type="entry name" value="Ax_dynein_light"/>
    <property type="match status" value="1"/>
</dbReference>
<dbReference type="Proteomes" id="UP000494040">
    <property type="component" value="Unassembled WGS sequence"/>
</dbReference>
<feature type="region of interest" description="Disordered" evidence="6">
    <location>
        <begin position="261"/>
        <end position="297"/>
    </location>
</feature>
<dbReference type="PANTHER" id="PTHR13183:SF0">
    <property type="entry name" value="AXONEMAL DYNEIN LIGHT INTERMEDIATE POLYPEPTIDE 1"/>
    <property type="match status" value="1"/>
</dbReference>
<dbReference type="GeneID" id="106668526"/>
<reference evidence="7" key="1">
    <citation type="submission" date="2022-01" db="UniProtKB">
        <authorList>
            <consortium name="EnsemblMetazoa"/>
        </authorList>
    </citation>
    <scope>IDENTIFICATION</scope>
</reference>
<keyword evidence="3" id="KW-0505">Motor protein</keyword>
<dbReference type="GO" id="GO:0005930">
    <property type="term" value="C:axoneme"/>
    <property type="evidence" value="ECO:0007669"/>
    <property type="project" value="TreeGrafter"/>
</dbReference>
<dbReference type="AlphaFoldDB" id="A0A8I6RWY6"/>
<feature type="compositionally biased region" description="Polar residues" evidence="6">
    <location>
        <begin position="269"/>
        <end position="281"/>
    </location>
</feature>
<evidence type="ECO:0000256" key="2">
    <source>
        <dbReference type="ARBA" id="ARBA00023054"/>
    </source>
</evidence>
<name>A0A8I6RWY6_CIMLE</name>
<proteinExistence type="inferred from homology"/>
<evidence type="ECO:0000256" key="5">
    <source>
        <dbReference type="SAM" id="Coils"/>
    </source>
</evidence>
<evidence type="ECO:0000256" key="3">
    <source>
        <dbReference type="ARBA" id="ARBA00023175"/>
    </source>
</evidence>
<keyword evidence="2 5" id="KW-0175">Coiled coil</keyword>
<accession>A0A8I6RWY6</accession>
<evidence type="ECO:0000256" key="1">
    <source>
        <dbReference type="ARBA" id="ARBA00023017"/>
    </source>
</evidence>
<feature type="region of interest" description="Disordered" evidence="6">
    <location>
        <begin position="22"/>
        <end position="42"/>
    </location>
</feature>
<comment type="similarity">
    <text evidence="4">Belongs to the inner dynein arm light chain family.</text>
</comment>
<sequence length="297" mass="34689">MEERLYEPHRLLPSTTSLLKYGKPCKVPPPPVPETRDHDCLQQDSVVEKDDEEEEKEVTIRDILDSIFHPKSWVDKYGNHWLQSVSGEHVSRSDVIRLTNQLENQLRERNVNFERYCPVRRAIFKELFDEMIRQEVIVCPERGLFLLKIRNEFKLWESAYNAMYENSVLYGIKKSVEVKQDLASIEKAAADETLQHNRLMKEIRAMEDAVQMSEKRYEEIGSHLSTKYKEKIDFYVNLNNSIKAQINAIMQPKRFLIPVTKTDKRPSEISPSQSTPETSQLKLGLNSAHSHKKDSDE</sequence>
<dbReference type="KEGG" id="clec:106668526"/>
<feature type="coiled-coil region" evidence="5">
    <location>
        <begin position="189"/>
        <end position="216"/>
    </location>
</feature>
<evidence type="ECO:0000256" key="4">
    <source>
        <dbReference type="ARBA" id="ARBA00038114"/>
    </source>
</evidence>
<organism evidence="7 8">
    <name type="scientific">Cimex lectularius</name>
    <name type="common">Bed bug</name>
    <name type="synonym">Acanthia lectularia</name>
    <dbReference type="NCBI Taxonomy" id="79782"/>
    <lineage>
        <taxon>Eukaryota</taxon>
        <taxon>Metazoa</taxon>
        <taxon>Ecdysozoa</taxon>
        <taxon>Arthropoda</taxon>
        <taxon>Hexapoda</taxon>
        <taxon>Insecta</taxon>
        <taxon>Pterygota</taxon>
        <taxon>Neoptera</taxon>
        <taxon>Paraneoptera</taxon>
        <taxon>Hemiptera</taxon>
        <taxon>Heteroptera</taxon>
        <taxon>Panheteroptera</taxon>
        <taxon>Cimicomorpha</taxon>
        <taxon>Cimicidae</taxon>
        <taxon>Cimex</taxon>
    </lineage>
</organism>
<evidence type="ECO:0000313" key="8">
    <source>
        <dbReference type="Proteomes" id="UP000494040"/>
    </source>
</evidence>
<keyword evidence="8" id="KW-1185">Reference proteome</keyword>